<evidence type="ECO:0008006" key="3">
    <source>
        <dbReference type="Google" id="ProtNLM"/>
    </source>
</evidence>
<dbReference type="Proteomes" id="UP000190683">
    <property type="component" value="Unassembled WGS sequence"/>
</dbReference>
<sequence length="202" mass="22788">MINSGFRVATLLMLPIVMTGCVFGAQKGKHVYHLLGTQEESAQIQAEVRKMNIPVSEKIGDEIGGKYWKLVGTNRGWKYYLDVGSVNHVTDRPFRMKLDGGKTYVHVKPYNSAFVKLESQDGSYDTYMYSVGCYDNLLSKSIFEKYTADHKERKVAGGMSVFLSVWDNAKYINAKTVHSIDGKIAKEICMLAPDTSFRYSKK</sequence>
<name>A0A1T0CS79_9GAMM</name>
<comment type="caution">
    <text evidence="1">The sequence shown here is derived from an EMBL/GenBank/DDBJ whole genome shotgun (WGS) entry which is preliminary data.</text>
</comment>
<dbReference type="PROSITE" id="PS51257">
    <property type="entry name" value="PROKAR_LIPOPROTEIN"/>
    <property type="match status" value="1"/>
</dbReference>
<reference evidence="1 2" key="1">
    <citation type="submission" date="2017-02" db="EMBL/GenBank/DDBJ databases">
        <title>Draft genome sequence of Moraxella porci CCUG 54912T type strain.</title>
        <authorList>
            <person name="Salva-Serra F."/>
            <person name="Engstrom-Jakobsson H."/>
            <person name="Thorell K."/>
            <person name="Jaen-Luchoro D."/>
            <person name="Gonzales-Siles L."/>
            <person name="Karlsson R."/>
            <person name="Yazdan S."/>
            <person name="Boulund F."/>
            <person name="Johnning A."/>
            <person name="Engstrand L."/>
            <person name="Kristiansson E."/>
            <person name="Moore E."/>
        </authorList>
    </citation>
    <scope>NUCLEOTIDE SEQUENCE [LARGE SCALE GENOMIC DNA]</scope>
    <source>
        <strain evidence="1 2">CCUG 54912</strain>
    </source>
</reference>
<evidence type="ECO:0000313" key="1">
    <source>
        <dbReference type="EMBL" id="OOS25021.1"/>
    </source>
</evidence>
<protein>
    <recommendedName>
        <fullName evidence="3">Lipoprotein</fullName>
    </recommendedName>
</protein>
<organism evidence="1 2">
    <name type="scientific">Moraxella porci DSM 25326</name>
    <dbReference type="NCBI Taxonomy" id="573983"/>
    <lineage>
        <taxon>Bacteria</taxon>
        <taxon>Pseudomonadati</taxon>
        <taxon>Pseudomonadota</taxon>
        <taxon>Gammaproteobacteria</taxon>
        <taxon>Moraxellales</taxon>
        <taxon>Moraxellaceae</taxon>
        <taxon>Moraxella</taxon>
    </lineage>
</organism>
<proteinExistence type="predicted"/>
<gene>
    <name evidence="1" type="ORF">B0681_06100</name>
</gene>
<accession>A0A1T0CS79</accession>
<dbReference type="AlphaFoldDB" id="A0A1T0CS79"/>
<evidence type="ECO:0000313" key="2">
    <source>
        <dbReference type="Proteomes" id="UP000190683"/>
    </source>
</evidence>
<dbReference type="RefSeq" id="WP_078317858.1">
    <property type="nucleotide sequence ID" value="NZ_MUYV01000006.1"/>
</dbReference>
<dbReference type="EMBL" id="MUYV01000006">
    <property type="protein sequence ID" value="OOS25021.1"/>
    <property type="molecule type" value="Genomic_DNA"/>
</dbReference>
<keyword evidence="2" id="KW-1185">Reference proteome</keyword>